<evidence type="ECO:0000313" key="2">
    <source>
        <dbReference type="EMBL" id="KPD02130.1"/>
    </source>
</evidence>
<keyword evidence="3" id="KW-1185">Reference proteome</keyword>
<reference evidence="2 3" key="1">
    <citation type="submission" date="2015-07" db="EMBL/GenBank/DDBJ databases">
        <title>ATOL: Assembling a taxonomically balanced genome-scale reconstruction of the evolutionary history of the Enterobacteriaceae.</title>
        <authorList>
            <person name="Plunkett G.III."/>
            <person name="Neeno-Eckwall E.C."/>
            <person name="Glasner J.D."/>
            <person name="Perna N.T."/>
        </authorList>
    </citation>
    <scope>NUCLEOTIDE SEQUENCE [LARGE SCALE GENOMIC DNA]</scope>
    <source>
        <strain evidence="2 3">ATCC 35017</strain>
    </source>
</reference>
<name>A0A0N0I9K6_9GAMM</name>
<dbReference type="PROSITE" id="PS51257">
    <property type="entry name" value="PROKAR_LIPOPROTEIN"/>
    <property type="match status" value="1"/>
</dbReference>
<feature type="transmembrane region" description="Helical" evidence="1">
    <location>
        <begin position="15"/>
        <end position="34"/>
    </location>
</feature>
<dbReference type="Pfam" id="PF09600">
    <property type="entry name" value="Cyd_oper_YbgE"/>
    <property type="match status" value="1"/>
</dbReference>
<dbReference type="Proteomes" id="UP000053226">
    <property type="component" value="Unassembled WGS sequence"/>
</dbReference>
<keyword evidence="1" id="KW-1133">Transmembrane helix</keyword>
<dbReference type="EMBL" id="LGAA01000026">
    <property type="protein sequence ID" value="KPD02130.1"/>
    <property type="molecule type" value="Genomic_DNA"/>
</dbReference>
<feature type="transmembrane region" description="Helical" evidence="1">
    <location>
        <begin position="46"/>
        <end position="64"/>
    </location>
</feature>
<comment type="caution">
    <text evidence="2">The sequence shown here is derived from an EMBL/GenBank/DDBJ whole genome shotgun (WGS) entry which is preliminary data.</text>
</comment>
<dbReference type="InterPro" id="IPR011846">
    <property type="entry name" value="Cyd_oper_YbgE"/>
</dbReference>
<gene>
    <name evidence="2" type="ORF">M992_2676</name>
</gene>
<keyword evidence="1" id="KW-0472">Membrane</keyword>
<dbReference type="NCBIfam" id="NF007881">
    <property type="entry name" value="PRK10588.1"/>
    <property type="match status" value="1"/>
</dbReference>
<sequence length="95" mass="10753">MLADKCYQLMDKGPVRALILILALVMAGCVMWDPSQFAANTSSFKIWQGIILIWATCAAVIFGVGFRPHKLIWRVIFHPLIAAIILIWGLFRFFS</sequence>
<accession>A0A0N0I9K6</accession>
<organism evidence="2 3">
    <name type="scientific">Moellerella wisconsensis ATCC 35017</name>
    <dbReference type="NCBI Taxonomy" id="1354267"/>
    <lineage>
        <taxon>Bacteria</taxon>
        <taxon>Pseudomonadati</taxon>
        <taxon>Pseudomonadota</taxon>
        <taxon>Gammaproteobacteria</taxon>
        <taxon>Enterobacterales</taxon>
        <taxon>Morganellaceae</taxon>
        <taxon>Moellerella</taxon>
    </lineage>
</organism>
<proteinExistence type="predicted"/>
<dbReference type="AlphaFoldDB" id="A0A0N0I9K6"/>
<dbReference type="RefSeq" id="WP_047255731.1">
    <property type="nucleotide sequence ID" value="NZ_CAWMUS010000026.1"/>
</dbReference>
<evidence type="ECO:0000256" key="1">
    <source>
        <dbReference type="SAM" id="Phobius"/>
    </source>
</evidence>
<keyword evidence="1" id="KW-0812">Transmembrane</keyword>
<dbReference type="NCBIfam" id="TIGR02112">
    <property type="entry name" value="cyd_oper_ybgE"/>
    <property type="match status" value="1"/>
</dbReference>
<evidence type="ECO:0000313" key="3">
    <source>
        <dbReference type="Proteomes" id="UP000053226"/>
    </source>
</evidence>
<feature type="transmembrane region" description="Helical" evidence="1">
    <location>
        <begin position="71"/>
        <end position="91"/>
    </location>
</feature>
<dbReference type="OrthoDB" id="5298003at2"/>
<dbReference type="GeneID" id="79716384"/>
<protein>
    <submittedName>
        <fullName evidence="2">YbgE family protein</fullName>
    </submittedName>
</protein>